<dbReference type="Pfam" id="PF07859">
    <property type="entry name" value="Abhydrolase_3"/>
    <property type="match status" value="1"/>
</dbReference>
<protein>
    <submittedName>
        <fullName evidence="3">Alpha/beta hydrolase</fullName>
    </submittedName>
</protein>
<proteinExistence type="predicted"/>
<dbReference type="OrthoDB" id="3181909at2"/>
<feature type="domain" description="Alpha/beta hydrolase fold-3" evidence="2">
    <location>
        <begin position="85"/>
        <end position="295"/>
    </location>
</feature>
<keyword evidence="4" id="KW-1185">Reference proteome</keyword>
<sequence length="334" mass="35822">MAAIDVHKRVEPGTVALLDRLARWDLTSIATIRRSYAAVGPPPAPEDPRVRRRDQVIPGMDGRPDVRVRWYRPADAPAGAALPFLLWLHGGAYIMGNLDENDDRLDRMVIELGCTVASVDWRLAPEHPYPAGLEDAETVWRRVSANPADFGVDPTRLVLGGASAGAGLAAGLCLRLRDLGVPQPALQLLIYPMLDDRELTPSIRAIEDPGHWGLWHLRANRLCWAAYLGSLDGGEVPPSAAPARARAEDLTGLAPAFLGIGDVDGFVDENVAYAARLSAAGVPTELHVYPGVIHGGFGAPPRTPRTAQFLRDVYAALAAAFVPADGSQEAGERP</sequence>
<dbReference type="InterPro" id="IPR029058">
    <property type="entry name" value="AB_hydrolase_fold"/>
</dbReference>
<dbReference type="PANTHER" id="PTHR48081">
    <property type="entry name" value="AB HYDROLASE SUPERFAMILY PROTEIN C4A8.06C"/>
    <property type="match status" value="1"/>
</dbReference>
<dbReference type="SUPFAM" id="SSF53474">
    <property type="entry name" value="alpha/beta-Hydrolases"/>
    <property type="match status" value="1"/>
</dbReference>
<dbReference type="PANTHER" id="PTHR48081:SF8">
    <property type="entry name" value="ALPHA_BETA HYDROLASE FOLD-3 DOMAIN-CONTAINING PROTEIN-RELATED"/>
    <property type="match status" value="1"/>
</dbReference>
<dbReference type="AlphaFoldDB" id="A0A1S1PIE1"/>
<dbReference type="GO" id="GO:0016787">
    <property type="term" value="F:hydrolase activity"/>
    <property type="evidence" value="ECO:0007669"/>
    <property type="project" value="UniProtKB-KW"/>
</dbReference>
<dbReference type="RefSeq" id="WP_071066026.1">
    <property type="nucleotide sequence ID" value="NZ_MAXA01000245.1"/>
</dbReference>
<dbReference type="Proteomes" id="UP000179769">
    <property type="component" value="Unassembled WGS sequence"/>
</dbReference>
<evidence type="ECO:0000313" key="3">
    <source>
        <dbReference type="EMBL" id="OHV22638.1"/>
    </source>
</evidence>
<accession>A0A1S1PIE1</accession>
<name>A0A1S1PIE1_9ACTN</name>
<gene>
    <name evidence="3" type="ORF">BBK14_25320</name>
</gene>
<organism evidence="3 4">
    <name type="scientific">Parafrankia soli</name>
    <dbReference type="NCBI Taxonomy" id="2599596"/>
    <lineage>
        <taxon>Bacteria</taxon>
        <taxon>Bacillati</taxon>
        <taxon>Actinomycetota</taxon>
        <taxon>Actinomycetes</taxon>
        <taxon>Frankiales</taxon>
        <taxon>Frankiaceae</taxon>
        <taxon>Parafrankia</taxon>
    </lineage>
</organism>
<evidence type="ECO:0000313" key="4">
    <source>
        <dbReference type="Proteomes" id="UP000179769"/>
    </source>
</evidence>
<evidence type="ECO:0000259" key="2">
    <source>
        <dbReference type="Pfam" id="PF07859"/>
    </source>
</evidence>
<dbReference type="Gene3D" id="3.40.50.1820">
    <property type="entry name" value="alpha/beta hydrolase"/>
    <property type="match status" value="1"/>
</dbReference>
<keyword evidence="1 3" id="KW-0378">Hydrolase</keyword>
<evidence type="ECO:0000256" key="1">
    <source>
        <dbReference type="ARBA" id="ARBA00022801"/>
    </source>
</evidence>
<comment type="caution">
    <text evidence="3">The sequence shown here is derived from an EMBL/GenBank/DDBJ whole genome shotgun (WGS) entry which is preliminary data.</text>
</comment>
<dbReference type="InterPro" id="IPR050300">
    <property type="entry name" value="GDXG_lipolytic_enzyme"/>
</dbReference>
<dbReference type="EMBL" id="MAXA01000245">
    <property type="protein sequence ID" value="OHV22638.1"/>
    <property type="molecule type" value="Genomic_DNA"/>
</dbReference>
<reference evidence="4" key="1">
    <citation type="submission" date="2016-07" db="EMBL/GenBank/DDBJ databases">
        <title>Frankia sp. NRRL B-16219 Genome sequencing.</title>
        <authorList>
            <person name="Ghodhbane-Gtari F."/>
            <person name="Swanson E."/>
            <person name="Gueddou A."/>
            <person name="Louati M."/>
            <person name="Nouioui I."/>
            <person name="Hezbri K."/>
            <person name="Abebe-Akele F."/>
            <person name="Simpson S."/>
            <person name="Morris K."/>
            <person name="Thomas K."/>
            <person name="Gtari M."/>
            <person name="Tisa L.S."/>
        </authorList>
    </citation>
    <scope>NUCLEOTIDE SEQUENCE [LARGE SCALE GENOMIC DNA]</scope>
    <source>
        <strain evidence="4">NRRL B-16219</strain>
    </source>
</reference>
<dbReference type="InterPro" id="IPR013094">
    <property type="entry name" value="AB_hydrolase_3"/>
</dbReference>